<sequence length="333" mass="35484">MALRIGVVGTGVMGAAHADTLTREVGGAEVSVVTDIDLDRARATADRCGARVAEDAQALIHSDDVDAVLVVSHDSTHADLVIESIAAGKPVLCEKPLALTVEDCRRVVDAEKHAGRRLVSVGFSRRFDEATVRLRESVRSGAVGVPLLIHAAHRNVSTYPVGGSASSVHSSAIHEIDQIPWLLDSPIVEVSWHAPRSTALLPDRQDPQLILLRTADGVLSTVEVFVNATYGYEIRCEVVGERGTVSLAQPALVTTSHELARVQEIDADFRARFADAYRRELAAWVTSIRSGTYHPDLADAVDGLRASIAAHRIVEAIDLPGTTLDVAPGAADA</sequence>
<keyword evidence="1" id="KW-0520">NAD</keyword>
<name>A0A1R4K0F4_9MICO</name>
<dbReference type="PANTHER" id="PTHR43593">
    <property type="match status" value="1"/>
</dbReference>
<dbReference type="Gene3D" id="3.40.50.720">
    <property type="entry name" value="NAD(P)-binding Rossmann-like Domain"/>
    <property type="match status" value="1"/>
</dbReference>
<reference evidence="4 5" key="1">
    <citation type="submission" date="2017-02" db="EMBL/GenBank/DDBJ databases">
        <authorList>
            <person name="Peterson S.W."/>
        </authorList>
    </citation>
    <scope>NUCLEOTIDE SEQUENCE [LARGE SCALE GENOMIC DNA]</scope>
    <source>
        <strain evidence="4 5">B Mb 05.01</strain>
    </source>
</reference>
<gene>
    <name evidence="4" type="ORF">FM104_09775</name>
</gene>
<evidence type="ECO:0000313" key="4">
    <source>
        <dbReference type="EMBL" id="SJN37766.1"/>
    </source>
</evidence>
<dbReference type="InterPro" id="IPR050424">
    <property type="entry name" value="Gfo-Idh-MocA_inositol_DH"/>
</dbReference>
<proteinExistence type="predicted"/>
<dbReference type="InterPro" id="IPR000683">
    <property type="entry name" value="Gfo/Idh/MocA-like_OxRdtase_N"/>
</dbReference>
<evidence type="ECO:0000259" key="2">
    <source>
        <dbReference type="Pfam" id="PF01408"/>
    </source>
</evidence>
<dbReference type="Pfam" id="PF01408">
    <property type="entry name" value="GFO_IDH_MocA"/>
    <property type="match status" value="1"/>
</dbReference>
<dbReference type="OrthoDB" id="256869at2"/>
<feature type="domain" description="Gfo/Idh/MocA-like oxidoreductase N-terminal" evidence="2">
    <location>
        <begin position="3"/>
        <end position="123"/>
    </location>
</feature>
<evidence type="ECO:0000256" key="1">
    <source>
        <dbReference type="ARBA" id="ARBA00023027"/>
    </source>
</evidence>
<dbReference type="EMBL" id="FUKO01000022">
    <property type="protein sequence ID" value="SJN37766.1"/>
    <property type="molecule type" value="Genomic_DNA"/>
</dbReference>
<dbReference type="SUPFAM" id="SSF51735">
    <property type="entry name" value="NAD(P)-binding Rossmann-fold domains"/>
    <property type="match status" value="1"/>
</dbReference>
<keyword evidence="5" id="KW-1185">Reference proteome</keyword>
<feature type="domain" description="GFO/IDH/MocA-like oxidoreductase" evidence="3">
    <location>
        <begin position="133"/>
        <end position="245"/>
    </location>
</feature>
<dbReference type="SUPFAM" id="SSF55347">
    <property type="entry name" value="Glyceraldehyde-3-phosphate dehydrogenase-like, C-terminal domain"/>
    <property type="match status" value="1"/>
</dbReference>
<protein>
    <submittedName>
        <fullName evidence="4">Myo-inositol 2-dehydrogenase</fullName>
        <ecNumber evidence="4">1.1.1.18</ecNumber>
    </submittedName>
</protein>
<dbReference type="InterPro" id="IPR055170">
    <property type="entry name" value="GFO_IDH_MocA-like_dom"/>
</dbReference>
<dbReference type="EC" id="1.1.1.18" evidence="4"/>
<dbReference type="AlphaFoldDB" id="A0A1R4K0F4"/>
<dbReference type="GO" id="GO:0000166">
    <property type="term" value="F:nucleotide binding"/>
    <property type="evidence" value="ECO:0007669"/>
    <property type="project" value="InterPro"/>
</dbReference>
<dbReference type="PANTHER" id="PTHR43593:SF1">
    <property type="entry name" value="INOSITOL 2-DEHYDROGENASE"/>
    <property type="match status" value="1"/>
</dbReference>
<keyword evidence="4" id="KW-0560">Oxidoreductase</keyword>
<dbReference type="InterPro" id="IPR036291">
    <property type="entry name" value="NAD(P)-bd_dom_sf"/>
</dbReference>
<dbReference type="Proteomes" id="UP000196320">
    <property type="component" value="Unassembled WGS sequence"/>
</dbReference>
<organism evidence="4 5">
    <name type="scientific">Microbacterium esteraromaticum</name>
    <dbReference type="NCBI Taxonomy" id="57043"/>
    <lineage>
        <taxon>Bacteria</taxon>
        <taxon>Bacillati</taxon>
        <taxon>Actinomycetota</taxon>
        <taxon>Actinomycetes</taxon>
        <taxon>Micrococcales</taxon>
        <taxon>Microbacteriaceae</taxon>
        <taxon>Microbacterium</taxon>
    </lineage>
</organism>
<dbReference type="RefSeq" id="WP_087131904.1">
    <property type="nucleotide sequence ID" value="NZ_FUKO01000022.1"/>
</dbReference>
<accession>A0A1R4K0F4</accession>
<dbReference type="Gene3D" id="3.30.360.10">
    <property type="entry name" value="Dihydrodipicolinate Reductase, domain 2"/>
    <property type="match status" value="1"/>
</dbReference>
<dbReference type="Pfam" id="PF22725">
    <property type="entry name" value="GFO_IDH_MocA_C3"/>
    <property type="match status" value="1"/>
</dbReference>
<evidence type="ECO:0000313" key="5">
    <source>
        <dbReference type="Proteomes" id="UP000196320"/>
    </source>
</evidence>
<evidence type="ECO:0000259" key="3">
    <source>
        <dbReference type="Pfam" id="PF22725"/>
    </source>
</evidence>
<dbReference type="GO" id="GO:0050112">
    <property type="term" value="F:inositol 2-dehydrogenase (NAD+) activity"/>
    <property type="evidence" value="ECO:0007669"/>
    <property type="project" value="UniProtKB-EC"/>
</dbReference>